<keyword evidence="7" id="KW-0175">Coiled coil</keyword>
<keyword evidence="11" id="KW-1185">Reference proteome</keyword>
<dbReference type="InterPro" id="IPR031176">
    <property type="entry name" value="ELL/occludin"/>
</dbReference>
<reference evidence="10 11" key="1">
    <citation type="submission" date="2020-08" db="EMBL/GenBank/DDBJ databases">
        <authorList>
            <person name="Hejnol A."/>
        </authorList>
    </citation>
    <scope>NUCLEOTIDE SEQUENCE [LARGE SCALE GENOMIC DNA]</scope>
</reference>
<evidence type="ECO:0000256" key="2">
    <source>
        <dbReference type="ARBA" id="ARBA00009171"/>
    </source>
</evidence>
<dbReference type="PANTHER" id="PTHR23288:SF17">
    <property type="entry name" value="RNA POLYMERASE II ELONGATION FACTOR ELL"/>
    <property type="match status" value="1"/>
</dbReference>
<dbReference type="GO" id="GO:0032968">
    <property type="term" value="P:positive regulation of transcription elongation by RNA polymerase II"/>
    <property type="evidence" value="ECO:0007669"/>
    <property type="project" value="TreeGrafter"/>
</dbReference>
<dbReference type="OrthoDB" id="6284217at2759"/>
<gene>
    <name evidence="10" type="ORF">DGYR_LOCUS11083</name>
</gene>
<evidence type="ECO:0000256" key="3">
    <source>
        <dbReference type="ARBA" id="ARBA00023015"/>
    </source>
</evidence>
<dbReference type="Pfam" id="PF07303">
    <property type="entry name" value="Occludin_ELL"/>
    <property type="match status" value="1"/>
</dbReference>
<name>A0A7I8W677_9ANNE</name>
<evidence type="ECO:0000256" key="5">
    <source>
        <dbReference type="ARBA" id="ARBA00023242"/>
    </source>
</evidence>
<evidence type="ECO:0000256" key="1">
    <source>
        <dbReference type="ARBA" id="ARBA00004123"/>
    </source>
</evidence>
<dbReference type="GO" id="GO:0000987">
    <property type="term" value="F:cis-regulatory region sequence-specific DNA binding"/>
    <property type="evidence" value="ECO:0007669"/>
    <property type="project" value="TreeGrafter"/>
</dbReference>
<dbReference type="InterPro" id="IPR036390">
    <property type="entry name" value="WH_DNA-bd_sf"/>
</dbReference>
<dbReference type="Gene3D" id="1.10.10.2670">
    <property type="entry name" value="E3 ubiquitin-protein ligase"/>
    <property type="match status" value="1"/>
</dbReference>
<comment type="subcellular location">
    <subcellularLocation>
        <location evidence="1">Nucleus</location>
    </subcellularLocation>
</comment>
<dbReference type="SUPFAM" id="SSF144292">
    <property type="entry name" value="occludin/ELL-like"/>
    <property type="match status" value="1"/>
</dbReference>
<keyword evidence="4" id="KW-0804">Transcription</keyword>
<feature type="domain" description="OCEL" evidence="9">
    <location>
        <begin position="322"/>
        <end position="432"/>
    </location>
</feature>
<dbReference type="InterPro" id="IPR019464">
    <property type="entry name" value="ELL_N"/>
</dbReference>
<evidence type="ECO:0000256" key="6">
    <source>
        <dbReference type="PROSITE-ProRule" id="PRU01324"/>
    </source>
</evidence>
<dbReference type="AlphaFoldDB" id="A0A7I8W677"/>
<sequence length="432" mass="50204">MATLEDKRFDLDYRSFSSKNARFTILRVKLTDAALHSIEKYQKHKNHLTQKATILLNSSNGSLRIPTGKNNETKDFKLTVSKIPKEEDCVEQSRNGSKFVALGVQTCKIQVGATEEVYEQTRERMVAAEKERQKEGTQEIETKVKSLVNGRNKGVSTPTSPFRKRHSPVTIPKRNDAKNDITSRPLRDRIIHILAIGTYKRPELIIRLNNDGPSCQASSPDLLNNILQDVANQSKEGSYTLQRRFYSKIQPDWPGYSAEDRKILFDRMPTKLSPSEPEAKKPKVDSTCPVRKTNLEQRIERAQMKRVHAQNKEISPKPISPTDFTRKYVRIENDEQFRSYVSSYRSEYSSYISLHSFLFKQYYSQFEAFQDELQKVDPGSEEERRLCDSIIEAFNRVKNDEQFEKRKGRFDILHSKLSHIRRLIKEYESRTN</sequence>
<keyword evidence="5" id="KW-0539">Nucleus</keyword>
<dbReference type="Pfam" id="PF10390">
    <property type="entry name" value="ELL"/>
    <property type="match status" value="1"/>
</dbReference>
<proteinExistence type="inferred from homology"/>
<evidence type="ECO:0000313" key="10">
    <source>
        <dbReference type="EMBL" id="CAD5123400.1"/>
    </source>
</evidence>
<dbReference type="EMBL" id="CAJFCJ010000019">
    <property type="protein sequence ID" value="CAD5123400.1"/>
    <property type="molecule type" value="Genomic_DNA"/>
</dbReference>
<keyword evidence="3" id="KW-0805">Transcription regulation</keyword>
<dbReference type="Proteomes" id="UP000549394">
    <property type="component" value="Unassembled WGS sequence"/>
</dbReference>
<dbReference type="InterPro" id="IPR042065">
    <property type="entry name" value="E3_ELL-like"/>
</dbReference>
<evidence type="ECO:0000313" key="11">
    <source>
        <dbReference type="Proteomes" id="UP000549394"/>
    </source>
</evidence>
<dbReference type="InterPro" id="IPR010844">
    <property type="entry name" value="Occludin_ELL"/>
</dbReference>
<dbReference type="SUPFAM" id="SSF46785">
    <property type="entry name" value="Winged helix' DNA-binding domain"/>
    <property type="match status" value="1"/>
</dbReference>
<dbReference type="GO" id="GO:0008023">
    <property type="term" value="C:transcription elongation factor complex"/>
    <property type="evidence" value="ECO:0007669"/>
    <property type="project" value="InterPro"/>
</dbReference>
<evidence type="ECO:0000256" key="8">
    <source>
        <dbReference type="SAM" id="MobiDB-lite"/>
    </source>
</evidence>
<dbReference type="PROSITE" id="PS51980">
    <property type="entry name" value="OCEL"/>
    <property type="match status" value="1"/>
</dbReference>
<comment type="caution">
    <text evidence="10">The sequence shown here is derived from an EMBL/GenBank/DDBJ whole genome shotgun (WGS) entry which is preliminary data.</text>
</comment>
<dbReference type="GO" id="GO:0006368">
    <property type="term" value="P:transcription elongation by RNA polymerase II"/>
    <property type="evidence" value="ECO:0007669"/>
    <property type="project" value="InterPro"/>
</dbReference>
<comment type="similarity">
    <text evidence="2 6">Belongs to the ELL/occludin family.</text>
</comment>
<feature type="region of interest" description="Disordered" evidence="8">
    <location>
        <begin position="150"/>
        <end position="180"/>
    </location>
</feature>
<dbReference type="PANTHER" id="PTHR23288">
    <property type="entry name" value="OCCLUDIN AND RNA POLYMERASE II ELONGATION FACTOR ELL"/>
    <property type="match status" value="1"/>
</dbReference>
<evidence type="ECO:0000256" key="7">
    <source>
        <dbReference type="SAM" id="Coils"/>
    </source>
</evidence>
<evidence type="ECO:0000259" key="9">
    <source>
        <dbReference type="PROSITE" id="PS51980"/>
    </source>
</evidence>
<accession>A0A7I8W677</accession>
<evidence type="ECO:0000256" key="4">
    <source>
        <dbReference type="ARBA" id="ARBA00023163"/>
    </source>
</evidence>
<organism evidence="10 11">
    <name type="scientific">Dimorphilus gyrociliatus</name>
    <dbReference type="NCBI Taxonomy" id="2664684"/>
    <lineage>
        <taxon>Eukaryota</taxon>
        <taxon>Metazoa</taxon>
        <taxon>Spiralia</taxon>
        <taxon>Lophotrochozoa</taxon>
        <taxon>Annelida</taxon>
        <taxon>Polychaeta</taxon>
        <taxon>Polychaeta incertae sedis</taxon>
        <taxon>Dinophilidae</taxon>
        <taxon>Dimorphilus</taxon>
    </lineage>
</organism>
<protein>
    <submittedName>
        <fullName evidence="10">DgyrCDS11751</fullName>
    </submittedName>
</protein>
<feature type="coiled-coil region" evidence="7">
    <location>
        <begin position="111"/>
        <end position="138"/>
    </location>
</feature>
<dbReference type="Gene3D" id="6.10.140.340">
    <property type="match status" value="1"/>
</dbReference>
<dbReference type="GO" id="GO:0042795">
    <property type="term" value="P:snRNA transcription by RNA polymerase II"/>
    <property type="evidence" value="ECO:0007669"/>
    <property type="project" value="TreeGrafter"/>
</dbReference>